<protein>
    <submittedName>
        <fullName evidence="2">Uncharacterized protein</fullName>
    </submittedName>
</protein>
<accession>A0A563W0Q7</accession>
<evidence type="ECO:0000256" key="1">
    <source>
        <dbReference type="SAM" id="MobiDB-lite"/>
    </source>
</evidence>
<feature type="compositionally biased region" description="Basic and acidic residues" evidence="1">
    <location>
        <begin position="1"/>
        <end position="21"/>
    </location>
</feature>
<evidence type="ECO:0000313" key="2">
    <source>
        <dbReference type="EMBL" id="VEP17256.1"/>
    </source>
</evidence>
<organism evidence="2 3">
    <name type="scientific">Hyella patelloides LEGE 07179</name>
    <dbReference type="NCBI Taxonomy" id="945734"/>
    <lineage>
        <taxon>Bacteria</taxon>
        <taxon>Bacillati</taxon>
        <taxon>Cyanobacteriota</taxon>
        <taxon>Cyanophyceae</taxon>
        <taxon>Pleurocapsales</taxon>
        <taxon>Hyellaceae</taxon>
        <taxon>Hyella</taxon>
    </lineage>
</organism>
<proteinExistence type="predicted"/>
<dbReference type="EMBL" id="CAACVJ010000534">
    <property type="protein sequence ID" value="VEP17256.1"/>
    <property type="molecule type" value="Genomic_DNA"/>
</dbReference>
<dbReference type="AlphaFoldDB" id="A0A563W0Q7"/>
<gene>
    <name evidence="2" type="ORF">H1P_580003</name>
</gene>
<sequence>MSQLVRREASPKGAFRQHEETLSEGVSFRTAGSFVNSNL</sequence>
<name>A0A563W0Q7_9CYAN</name>
<dbReference type="Proteomes" id="UP000320055">
    <property type="component" value="Unassembled WGS sequence"/>
</dbReference>
<reference evidence="2 3" key="1">
    <citation type="submission" date="2019-01" db="EMBL/GenBank/DDBJ databases">
        <authorList>
            <person name="Brito A."/>
        </authorList>
    </citation>
    <scope>NUCLEOTIDE SEQUENCE [LARGE SCALE GENOMIC DNA]</scope>
    <source>
        <strain evidence="2">1</strain>
    </source>
</reference>
<feature type="region of interest" description="Disordered" evidence="1">
    <location>
        <begin position="1"/>
        <end position="22"/>
    </location>
</feature>
<evidence type="ECO:0000313" key="3">
    <source>
        <dbReference type="Proteomes" id="UP000320055"/>
    </source>
</evidence>
<keyword evidence="3" id="KW-1185">Reference proteome</keyword>